<dbReference type="InterPro" id="IPR044655">
    <property type="entry name" value="BAGP1-like"/>
</dbReference>
<keyword evidence="2" id="KW-0812">Transmembrane</keyword>
<keyword evidence="4" id="KW-0472">Membrane</keyword>
<evidence type="ECO:0000256" key="1">
    <source>
        <dbReference type="ARBA" id="ARBA00004167"/>
    </source>
</evidence>
<dbReference type="InterPro" id="IPR004182">
    <property type="entry name" value="GRAM"/>
</dbReference>
<dbReference type="SUPFAM" id="SSF49562">
    <property type="entry name" value="C2 domain (Calcium/lipid-binding domain, CaLB)"/>
    <property type="match status" value="1"/>
</dbReference>
<evidence type="ECO:0000256" key="2">
    <source>
        <dbReference type="ARBA" id="ARBA00022692"/>
    </source>
</evidence>
<evidence type="ECO:0008006" key="10">
    <source>
        <dbReference type="Google" id="ProtNLM"/>
    </source>
</evidence>
<evidence type="ECO:0000313" key="8">
    <source>
        <dbReference type="EMBL" id="KAL3619903.1"/>
    </source>
</evidence>
<dbReference type="CDD" id="cd00030">
    <property type="entry name" value="C2"/>
    <property type="match status" value="1"/>
</dbReference>
<reference evidence="9" key="1">
    <citation type="journal article" date="2024" name="IScience">
        <title>Strigolactones Initiate the Formation of Haustorium-like Structures in Castilleja.</title>
        <authorList>
            <person name="Buerger M."/>
            <person name="Peterson D."/>
            <person name="Chory J."/>
        </authorList>
    </citation>
    <scope>NUCLEOTIDE SEQUENCE [LARGE SCALE GENOMIC DNA]</scope>
</reference>
<sequence>MLVIETVIEVLLPSWEEIQLSLAAAALVAAAYWFFTLDGVGDGGGHDRTLVDSSNREMVKSRRDRQRKFEYLIKVELLAAKNLIAANLNGTADPYAIIACGAKKYFSSMVPGTRNPRWREGFNFSVDELPVEITLTIYNWDIIRRSTVLGSVTLSVEDEGQTGSIWYKLDNASGQVCLHIETLKLQLVSSRESDEKNPLAKSTRINWRQRVQGVEEMRVGAILQMSASKRLSFDRFSISRDLSGYAGTNSRRRASDKLGPVILRQKHGPLQKIFNFLPDEVSLVVDRSGVLQVIEHNYSCALERSFLYHGRIYISACHICFHSSVFSKKMKVIIPFGDIDEINRSQHALINPAITVILKAGAGGHGVPPLGNADGRVRYKFASFWNRNHALRALQHAAMKYNDMVDADKKERKRLKLIDIMKDKEHLALPNFVREKQLASHARSSSIKVRQSHPKGSKESVVKSSESQSQISVEIVAKPDRFQPFIKEEVLTRIYNDVFPCTAEQFFKFIVDDSSTFTCEYHTARKDSNLVVGQWCASDEYNGQVREVTCRTLCHFPLCPPDIPVTERQHAVLSADKKTLVFETIQQTEGVPFASYFEGHCRWSVKTNPDSSCTVDIGFGAYFKKWCFLQSRIKVAATDDNKKVYKIMLDAARSYIESRISNSEIENTA</sequence>
<feature type="region of interest" description="Disordered" evidence="5">
    <location>
        <begin position="443"/>
        <end position="464"/>
    </location>
</feature>
<dbReference type="PROSITE" id="PS50004">
    <property type="entry name" value="C2"/>
    <property type="match status" value="1"/>
</dbReference>
<dbReference type="Gene3D" id="2.30.29.30">
    <property type="entry name" value="Pleckstrin-homology domain (PH domain)/Phosphotyrosine-binding domain (PTB)"/>
    <property type="match status" value="1"/>
</dbReference>
<keyword evidence="9" id="KW-1185">Reference proteome</keyword>
<feature type="domain" description="VASt" evidence="7">
    <location>
        <begin position="490"/>
        <end position="660"/>
    </location>
</feature>
<dbReference type="Pfam" id="PF02893">
    <property type="entry name" value="GRAM"/>
    <property type="match status" value="1"/>
</dbReference>
<evidence type="ECO:0000313" key="9">
    <source>
        <dbReference type="Proteomes" id="UP001632038"/>
    </source>
</evidence>
<dbReference type="Gene3D" id="2.60.40.150">
    <property type="entry name" value="C2 domain"/>
    <property type="match status" value="1"/>
</dbReference>
<keyword evidence="3" id="KW-1133">Transmembrane helix</keyword>
<dbReference type="EMBL" id="JAVIJP010000066">
    <property type="protein sequence ID" value="KAL3619903.1"/>
    <property type="molecule type" value="Genomic_DNA"/>
</dbReference>
<dbReference type="InterPro" id="IPR011993">
    <property type="entry name" value="PH-like_dom_sf"/>
</dbReference>
<evidence type="ECO:0000256" key="5">
    <source>
        <dbReference type="SAM" id="MobiDB-lite"/>
    </source>
</evidence>
<dbReference type="AlphaFoldDB" id="A0ABD3BQW9"/>
<evidence type="ECO:0000259" key="7">
    <source>
        <dbReference type="PROSITE" id="PS51778"/>
    </source>
</evidence>
<dbReference type="PROSITE" id="PS51778">
    <property type="entry name" value="VAST"/>
    <property type="match status" value="1"/>
</dbReference>
<evidence type="ECO:0000256" key="4">
    <source>
        <dbReference type="ARBA" id="ARBA00023136"/>
    </source>
</evidence>
<dbReference type="SMART" id="SM00568">
    <property type="entry name" value="GRAM"/>
    <property type="match status" value="1"/>
</dbReference>
<dbReference type="Pfam" id="PF16016">
    <property type="entry name" value="VASt"/>
    <property type="match status" value="1"/>
</dbReference>
<dbReference type="InterPro" id="IPR000008">
    <property type="entry name" value="C2_dom"/>
</dbReference>
<name>A0ABD3BQW9_9LAMI</name>
<dbReference type="InterPro" id="IPR035892">
    <property type="entry name" value="C2_domain_sf"/>
</dbReference>
<dbReference type="InterPro" id="IPR031968">
    <property type="entry name" value="VASt"/>
</dbReference>
<evidence type="ECO:0000256" key="3">
    <source>
        <dbReference type="ARBA" id="ARBA00022989"/>
    </source>
</evidence>
<protein>
    <recommendedName>
        <fullName evidence="10">BAG-associated GRAM protein 1</fullName>
    </recommendedName>
</protein>
<gene>
    <name evidence="8" type="ORF">CASFOL_034815</name>
</gene>
<evidence type="ECO:0000259" key="6">
    <source>
        <dbReference type="PROSITE" id="PS50004"/>
    </source>
</evidence>
<comment type="caution">
    <text evidence="8">The sequence shown here is derived from an EMBL/GenBank/DDBJ whole genome shotgun (WGS) entry which is preliminary data.</text>
</comment>
<feature type="domain" description="C2" evidence="6">
    <location>
        <begin position="53"/>
        <end position="167"/>
    </location>
</feature>
<comment type="subcellular location">
    <subcellularLocation>
        <location evidence="1">Membrane</location>
        <topology evidence="1">Single-pass membrane protein</topology>
    </subcellularLocation>
</comment>
<accession>A0ABD3BQW9</accession>
<dbReference type="SMART" id="SM00239">
    <property type="entry name" value="C2"/>
    <property type="match status" value="1"/>
</dbReference>
<organism evidence="8 9">
    <name type="scientific">Castilleja foliolosa</name>
    <dbReference type="NCBI Taxonomy" id="1961234"/>
    <lineage>
        <taxon>Eukaryota</taxon>
        <taxon>Viridiplantae</taxon>
        <taxon>Streptophyta</taxon>
        <taxon>Embryophyta</taxon>
        <taxon>Tracheophyta</taxon>
        <taxon>Spermatophyta</taxon>
        <taxon>Magnoliopsida</taxon>
        <taxon>eudicotyledons</taxon>
        <taxon>Gunneridae</taxon>
        <taxon>Pentapetalae</taxon>
        <taxon>asterids</taxon>
        <taxon>lamiids</taxon>
        <taxon>Lamiales</taxon>
        <taxon>Orobanchaceae</taxon>
        <taxon>Pedicularideae</taxon>
        <taxon>Castillejinae</taxon>
        <taxon>Castilleja</taxon>
    </lineage>
</organism>
<proteinExistence type="predicted"/>
<dbReference type="PANTHER" id="PTHR47038">
    <property type="entry name" value="BAG-ASSOCIATED GRAM PROTEIN 1"/>
    <property type="match status" value="1"/>
</dbReference>
<dbReference type="PANTHER" id="PTHR47038:SF1">
    <property type="entry name" value="BAG-ASSOCIATED GRAM PROTEIN 1"/>
    <property type="match status" value="1"/>
</dbReference>
<dbReference type="GO" id="GO:0016020">
    <property type="term" value="C:membrane"/>
    <property type="evidence" value="ECO:0007669"/>
    <property type="project" value="UniProtKB-SubCell"/>
</dbReference>
<dbReference type="Pfam" id="PF00168">
    <property type="entry name" value="C2"/>
    <property type="match status" value="1"/>
</dbReference>
<dbReference type="Proteomes" id="UP001632038">
    <property type="component" value="Unassembled WGS sequence"/>
</dbReference>